<name>A0A8K0SVH7_9HYPO</name>
<dbReference type="OrthoDB" id="408702at2759"/>
<comment type="caution">
    <text evidence="3">The sequence shown here is derived from an EMBL/GenBank/DDBJ whole genome shotgun (WGS) entry which is preliminary data.</text>
</comment>
<dbReference type="PANTHER" id="PTHR11079:SF179">
    <property type="entry name" value="TRNA(ADENINE(34)) DEAMINASE, CHLOROPLASTIC"/>
    <property type="match status" value="1"/>
</dbReference>
<protein>
    <submittedName>
        <fullName evidence="3">Cytidine deaminase-like protein</fullName>
    </submittedName>
</protein>
<dbReference type="Gene3D" id="3.40.140.10">
    <property type="entry name" value="Cytidine Deaminase, domain 2"/>
    <property type="match status" value="1"/>
</dbReference>
<reference evidence="3" key="1">
    <citation type="journal article" date="2021" name="Nat. Commun.">
        <title>Genetic determinants of endophytism in the Arabidopsis root mycobiome.</title>
        <authorList>
            <person name="Mesny F."/>
            <person name="Miyauchi S."/>
            <person name="Thiergart T."/>
            <person name="Pickel B."/>
            <person name="Atanasova L."/>
            <person name="Karlsson M."/>
            <person name="Huettel B."/>
            <person name="Barry K.W."/>
            <person name="Haridas S."/>
            <person name="Chen C."/>
            <person name="Bauer D."/>
            <person name="Andreopoulos W."/>
            <person name="Pangilinan J."/>
            <person name="LaButti K."/>
            <person name="Riley R."/>
            <person name="Lipzen A."/>
            <person name="Clum A."/>
            <person name="Drula E."/>
            <person name="Henrissat B."/>
            <person name="Kohler A."/>
            <person name="Grigoriev I.V."/>
            <person name="Martin F.M."/>
            <person name="Hacquard S."/>
        </authorList>
    </citation>
    <scope>NUCLEOTIDE SEQUENCE</scope>
    <source>
        <strain evidence="3">MPI-CAGE-CH-0235</strain>
    </source>
</reference>
<dbReference type="GO" id="GO:0006139">
    <property type="term" value="P:nucleobase-containing compound metabolic process"/>
    <property type="evidence" value="ECO:0007669"/>
    <property type="project" value="UniProtKB-ARBA"/>
</dbReference>
<organism evidence="3 4">
    <name type="scientific">Stachybotrys elegans</name>
    <dbReference type="NCBI Taxonomy" id="80388"/>
    <lineage>
        <taxon>Eukaryota</taxon>
        <taxon>Fungi</taxon>
        <taxon>Dikarya</taxon>
        <taxon>Ascomycota</taxon>
        <taxon>Pezizomycotina</taxon>
        <taxon>Sordariomycetes</taxon>
        <taxon>Hypocreomycetidae</taxon>
        <taxon>Hypocreales</taxon>
        <taxon>Stachybotryaceae</taxon>
        <taxon>Stachybotrys</taxon>
    </lineage>
</organism>
<dbReference type="CDD" id="cd01285">
    <property type="entry name" value="nucleoside_deaminase"/>
    <property type="match status" value="1"/>
</dbReference>
<feature type="domain" description="CMP/dCMP-type deaminase" evidence="2">
    <location>
        <begin position="49"/>
        <end position="168"/>
    </location>
</feature>
<dbReference type="SUPFAM" id="SSF53927">
    <property type="entry name" value="Cytidine deaminase-like"/>
    <property type="match status" value="1"/>
</dbReference>
<dbReference type="PANTHER" id="PTHR11079">
    <property type="entry name" value="CYTOSINE DEAMINASE FAMILY MEMBER"/>
    <property type="match status" value="1"/>
</dbReference>
<evidence type="ECO:0000256" key="1">
    <source>
        <dbReference type="SAM" id="MobiDB-lite"/>
    </source>
</evidence>
<accession>A0A8K0SVH7</accession>
<gene>
    <name evidence="3" type="ORF">B0I35DRAFT_476629</name>
</gene>
<dbReference type="Proteomes" id="UP000813444">
    <property type="component" value="Unassembled WGS sequence"/>
</dbReference>
<dbReference type="InterPro" id="IPR002125">
    <property type="entry name" value="CMP_dCMP_dom"/>
</dbReference>
<dbReference type="EMBL" id="JAGPNK010000004">
    <property type="protein sequence ID" value="KAH7322705.1"/>
    <property type="molecule type" value="Genomic_DNA"/>
</dbReference>
<sequence>MSMNVAAAVDATIAYQDPLQPEASDHLSPTSSSTPTPNVRTATQSMATKYNQEALQLAVKLAREALEAGDSPFASVLVAGDGTTILQSDRNRIVTGLPGDGRPDATLHPELTLARWANLHLGPEERAASTVYTTGEHCAMCSAAHAYCGLGRIVYICSGSMYAAWQEEAGLPRGRVRTLGIRDVAPGVEVEGPVEEYVETMRAIHTEYWKRRENK</sequence>
<dbReference type="AlphaFoldDB" id="A0A8K0SVH7"/>
<evidence type="ECO:0000259" key="2">
    <source>
        <dbReference type="PROSITE" id="PS51747"/>
    </source>
</evidence>
<evidence type="ECO:0000313" key="3">
    <source>
        <dbReference type="EMBL" id="KAH7322705.1"/>
    </source>
</evidence>
<evidence type="ECO:0000313" key="4">
    <source>
        <dbReference type="Proteomes" id="UP000813444"/>
    </source>
</evidence>
<keyword evidence="4" id="KW-1185">Reference proteome</keyword>
<dbReference type="GO" id="GO:0003824">
    <property type="term" value="F:catalytic activity"/>
    <property type="evidence" value="ECO:0007669"/>
    <property type="project" value="InterPro"/>
</dbReference>
<dbReference type="PROSITE" id="PS51747">
    <property type="entry name" value="CYT_DCMP_DEAMINASES_2"/>
    <property type="match status" value="1"/>
</dbReference>
<feature type="compositionally biased region" description="Low complexity" evidence="1">
    <location>
        <begin position="28"/>
        <end position="37"/>
    </location>
</feature>
<proteinExistence type="predicted"/>
<dbReference type="InterPro" id="IPR016193">
    <property type="entry name" value="Cytidine_deaminase-like"/>
</dbReference>
<feature type="region of interest" description="Disordered" evidence="1">
    <location>
        <begin position="21"/>
        <end position="40"/>
    </location>
</feature>
<dbReference type="Pfam" id="PF00383">
    <property type="entry name" value="dCMP_cyt_deam_1"/>
    <property type="match status" value="1"/>
</dbReference>